<evidence type="ECO:0000313" key="3">
    <source>
        <dbReference type="Proteomes" id="UP000319557"/>
    </source>
</evidence>
<reference evidence="2 3" key="1">
    <citation type="submission" date="2019-02" db="EMBL/GenBank/DDBJ databases">
        <title>Deep-cultivation of Planctomycetes and their phenomic and genomic characterization uncovers novel biology.</title>
        <authorList>
            <person name="Wiegand S."/>
            <person name="Jogler M."/>
            <person name="Boedeker C."/>
            <person name="Pinto D."/>
            <person name="Vollmers J."/>
            <person name="Rivas-Marin E."/>
            <person name="Kohn T."/>
            <person name="Peeters S.H."/>
            <person name="Heuer A."/>
            <person name="Rast P."/>
            <person name="Oberbeckmann S."/>
            <person name="Bunk B."/>
            <person name="Jeske O."/>
            <person name="Meyerdierks A."/>
            <person name="Storesund J.E."/>
            <person name="Kallscheuer N."/>
            <person name="Luecker S."/>
            <person name="Lage O.M."/>
            <person name="Pohl T."/>
            <person name="Merkel B.J."/>
            <person name="Hornburger P."/>
            <person name="Mueller R.-W."/>
            <person name="Bruemmer F."/>
            <person name="Labrenz M."/>
            <person name="Spormann A.M."/>
            <person name="Op den Camp H."/>
            <person name="Overmann J."/>
            <person name="Amann R."/>
            <person name="Jetten M.S.M."/>
            <person name="Mascher T."/>
            <person name="Medema M.H."/>
            <person name="Devos D.P."/>
            <person name="Kaster A.-K."/>
            <person name="Ovreas L."/>
            <person name="Rohde M."/>
            <person name="Galperin M.Y."/>
            <person name="Jogler C."/>
        </authorList>
    </citation>
    <scope>NUCLEOTIDE SEQUENCE [LARGE SCALE GENOMIC DNA]</scope>
    <source>
        <strain evidence="2 3">EC9</strain>
    </source>
</reference>
<keyword evidence="3" id="KW-1185">Reference proteome</keyword>
<keyword evidence="1" id="KW-1133">Transmembrane helix</keyword>
<dbReference type="Proteomes" id="UP000319557">
    <property type="component" value="Chromosome"/>
</dbReference>
<dbReference type="AlphaFoldDB" id="A0A517LY53"/>
<feature type="transmembrane region" description="Helical" evidence="1">
    <location>
        <begin position="6"/>
        <end position="22"/>
    </location>
</feature>
<keyword evidence="1" id="KW-0472">Membrane</keyword>
<accession>A0A517LY53</accession>
<feature type="transmembrane region" description="Helical" evidence="1">
    <location>
        <begin position="43"/>
        <end position="69"/>
    </location>
</feature>
<proteinExistence type="predicted"/>
<protein>
    <submittedName>
        <fullName evidence="2">Uncharacterized protein</fullName>
    </submittedName>
</protein>
<sequence>MHENWPLVWLYLTSCLFSSSIARSSAPKREIFLAAPRSARSRCFLQFVVAIALLSSGSWAVAADAVWYLPPAASSVGQTGWLPQPLRKLSGTIESFQQGKLQIVVADASSVEGLARRELDDDRIVWIQVDWSGEGAEVQQAFEDFNNRQFAACLKPMGEYVKRAKPRWRQLIAYGYLMNAAAAVDKHSAALAIAAGFHAAAPPACFYSLLPIAWTRPPINAARDQAAVAGLQHADPAVRVIAASWLLTGTNRQRADAVLARASNDPTDPLLARLADAIRWRTAAGPEVAASLATWERKVDQLPIAVQAGPMAAIADRLQASGRGEDALAWWLSVAELGKQPGELADEAAAQARQLMETMAEQAAADQSNK</sequence>
<evidence type="ECO:0000313" key="2">
    <source>
        <dbReference type="EMBL" id="QDS87548.1"/>
    </source>
</evidence>
<name>A0A517LY53_9BACT</name>
<dbReference type="EMBL" id="CP036261">
    <property type="protein sequence ID" value="QDS87548.1"/>
    <property type="molecule type" value="Genomic_DNA"/>
</dbReference>
<dbReference type="KEGG" id="ruv:EC9_17270"/>
<organism evidence="2 3">
    <name type="scientific">Rosistilla ulvae</name>
    <dbReference type="NCBI Taxonomy" id="1930277"/>
    <lineage>
        <taxon>Bacteria</taxon>
        <taxon>Pseudomonadati</taxon>
        <taxon>Planctomycetota</taxon>
        <taxon>Planctomycetia</taxon>
        <taxon>Pirellulales</taxon>
        <taxon>Pirellulaceae</taxon>
        <taxon>Rosistilla</taxon>
    </lineage>
</organism>
<keyword evidence="1" id="KW-0812">Transmembrane</keyword>
<gene>
    <name evidence="2" type="ORF">EC9_17270</name>
</gene>
<evidence type="ECO:0000256" key="1">
    <source>
        <dbReference type="SAM" id="Phobius"/>
    </source>
</evidence>